<organism evidence="1 2">
    <name type="scientific">Caulobacter mirabilis</name>
    <dbReference type="NCBI Taxonomy" id="69666"/>
    <lineage>
        <taxon>Bacteria</taxon>
        <taxon>Pseudomonadati</taxon>
        <taxon>Pseudomonadota</taxon>
        <taxon>Alphaproteobacteria</taxon>
        <taxon>Caulobacterales</taxon>
        <taxon>Caulobacteraceae</taxon>
        <taxon>Caulobacter</taxon>
    </lineage>
</organism>
<dbReference type="Proteomes" id="UP000228945">
    <property type="component" value="Chromosome"/>
</dbReference>
<accession>A0A2D2AWS0</accession>
<proteinExistence type="predicted"/>
<dbReference type="KEGG" id="cmb:CSW64_08205"/>
<dbReference type="OrthoDB" id="7186744at2"/>
<protein>
    <submittedName>
        <fullName evidence="1">Uncharacterized protein</fullName>
    </submittedName>
</protein>
<dbReference type="EMBL" id="CP024201">
    <property type="protein sequence ID" value="ATQ42397.1"/>
    <property type="molecule type" value="Genomic_DNA"/>
</dbReference>
<evidence type="ECO:0000313" key="2">
    <source>
        <dbReference type="Proteomes" id="UP000228945"/>
    </source>
</evidence>
<evidence type="ECO:0000313" key="1">
    <source>
        <dbReference type="EMBL" id="ATQ42397.1"/>
    </source>
</evidence>
<name>A0A2D2AWS0_9CAUL</name>
<reference evidence="1 2" key="1">
    <citation type="submission" date="2017-10" db="EMBL/GenBank/DDBJ databases">
        <title>Genome sequence of Caulobacter mirabilis FWC38.</title>
        <authorList>
            <person name="Fiebig A."/>
            <person name="Crosson S."/>
        </authorList>
    </citation>
    <scope>NUCLEOTIDE SEQUENCE [LARGE SCALE GENOMIC DNA]</scope>
    <source>
        <strain evidence="1 2">FWC 38</strain>
    </source>
</reference>
<gene>
    <name evidence="1" type="ORF">CSW64_08205</name>
</gene>
<keyword evidence="2" id="KW-1185">Reference proteome</keyword>
<dbReference type="AlphaFoldDB" id="A0A2D2AWS0"/>
<sequence length="137" mass="14545">MLLIAGLRGWVQLRSAGEAPHGVIGRAMSRKTSARAAALFVAWLETVEAAGRRPIQVQCPNCGGISNDEQRLIVACGLATSAFDVGLELLEPMLIDGESAMVLARSLNLALADCGWRLPARLGRPAVGHPSPQRTLH</sequence>